<evidence type="ECO:0000313" key="2">
    <source>
        <dbReference type="EMBL" id="CAB4977434.1"/>
    </source>
</evidence>
<evidence type="ECO:0000256" key="1">
    <source>
        <dbReference type="SAM" id="MobiDB-lite"/>
    </source>
</evidence>
<dbReference type="EMBL" id="CAFBOK010000041">
    <property type="protein sequence ID" value="CAB4977434.1"/>
    <property type="molecule type" value="Genomic_DNA"/>
</dbReference>
<dbReference type="AlphaFoldDB" id="A0A6J7MI89"/>
<protein>
    <submittedName>
        <fullName evidence="2">Unannotated protein</fullName>
    </submittedName>
</protein>
<reference evidence="2" key="1">
    <citation type="submission" date="2020-05" db="EMBL/GenBank/DDBJ databases">
        <authorList>
            <person name="Chiriac C."/>
            <person name="Salcher M."/>
            <person name="Ghai R."/>
            <person name="Kavagutti S V."/>
        </authorList>
    </citation>
    <scope>NUCLEOTIDE SEQUENCE</scope>
</reference>
<gene>
    <name evidence="2" type="ORF">UFOPK3927_00504</name>
</gene>
<accession>A0A6J7MI89</accession>
<organism evidence="2">
    <name type="scientific">freshwater metagenome</name>
    <dbReference type="NCBI Taxonomy" id="449393"/>
    <lineage>
        <taxon>unclassified sequences</taxon>
        <taxon>metagenomes</taxon>
        <taxon>ecological metagenomes</taxon>
    </lineage>
</organism>
<feature type="region of interest" description="Disordered" evidence="1">
    <location>
        <begin position="11"/>
        <end position="43"/>
    </location>
</feature>
<name>A0A6J7MI89_9ZZZZ</name>
<sequence>MRTEWERRIFGGEGEGGLDGQPSRSRPDWSDDVSGSTNFGPRLGKRRRSCNMEYATIDIEFNVIDIGLEKFGRNCSRLVNHLSGRCPYG</sequence>
<proteinExistence type="predicted"/>